<evidence type="ECO:0000256" key="1">
    <source>
        <dbReference type="ARBA" id="ARBA00022737"/>
    </source>
</evidence>
<accession>A0A2P5BK73</accession>
<dbReference type="InterPro" id="IPR011990">
    <property type="entry name" value="TPR-like_helical_dom_sf"/>
</dbReference>
<dbReference type="EMBL" id="JXTC01000506">
    <property type="protein sequence ID" value="PON49166.1"/>
    <property type="molecule type" value="Genomic_DNA"/>
</dbReference>
<evidence type="ECO:0000256" key="2">
    <source>
        <dbReference type="PROSITE-ProRule" id="PRU00708"/>
    </source>
</evidence>
<dbReference type="Proteomes" id="UP000237000">
    <property type="component" value="Unassembled WGS sequence"/>
</dbReference>
<dbReference type="InParanoid" id="A0A2P5BK73"/>
<keyword evidence="4" id="KW-1185">Reference proteome</keyword>
<evidence type="ECO:0000313" key="3">
    <source>
        <dbReference type="EMBL" id="PON49166.1"/>
    </source>
</evidence>
<dbReference type="PANTHER" id="PTHR47926">
    <property type="entry name" value="PENTATRICOPEPTIDE REPEAT-CONTAINING PROTEIN"/>
    <property type="match status" value="1"/>
</dbReference>
<dbReference type="InterPro" id="IPR002885">
    <property type="entry name" value="PPR_rpt"/>
</dbReference>
<dbReference type="OrthoDB" id="1882346at2759"/>
<dbReference type="AlphaFoldDB" id="A0A2P5BK73"/>
<dbReference type="GO" id="GO:0003723">
    <property type="term" value="F:RNA binding"/>
    <property type="evidence" value="ECO:0007669"/>
    <property type="project" value="InterPro"/>
</dbReference>
<dbReference type="NCBIfam" id="TIGR00756">
    <property type="entry name" value="PPR"/>
    <property type="match status" value="1"/>
</dbReference>
<protein>
    <submittedName>
        <fullName evidence="3">Pentatricopeptide repeat</fullName>
    </submittedName>
</protein>
<proteinExistence type="predicted"/>
<dbReference type="Pfam" id="PF13041">
    <property type="entry name" value="PPR_2"/>
    <property type="match status" value="1"/>
</dbReference>
<evidence type="ECO:0000313" key="4">
    <source>
        <dbReference type="Proteomes" id="UP000237000"/>
    </source>
</evidence>
<gene>
    <name evidence="3" type="ORF">TorRG33x02_318480</name>
</gene>
<organism evidence="3 4">
    <name type="scientific">Trema orientale</name>
    <name type="common">Charcoal tree</name>
    <name type="synonym">Celtis orientalis</name>
    <dbReference type="NCBI Taxonomy" id="63057"/>
    <lineage>
        <taxon>Eukaryota</taxon>
        <taxon>Viridiplantae</taxon>
        <taxon>Streptophyta</taxon>
        <taxon>Embryophyta</taxon>
        <taxon>Tracheophyta</taxon>
        <taxon>Spermatophyta</taxon>
        <taxon>Magnoliopsida</taxon>
        <taxon>eudicotyledons</taxon>
        <taxon>Gunneridae</taxon>
        <taxon>Pentapetalae</taxon>
        <taxon>rosids</taxon>
        <taxon>fabids</taxon>
        <taxon>Rosales</taxon>
        <taxon>Cannabaceae</taxon>
        <taxon>Trema</taxon>
    </lineage>
</organism>
<dbReference type="PROSITE" id="PS51375">
    <property type="entry name" value="PPR"/>
    <property type="match status" value="1"/>
</dbReference>
<comment type="caution">
    <text evidence="3">The sequence shown here is derived from an EMBL/GenBank/DDBJ whole genome shotgun (WGS) entry which is preliminary data.</text>
</comment>
<dbReference type="Pfam" id="PF01535">
    <property type="entry name" value="PPR"/>
    <property type="match status" value="1"/>
</dbReference>
<keyword evidence="1" id="KW-0677">Repeat</keyword>
<reference evidence="4" key="1">
    <citation type="submission" date="2016-06" db="EMBL/GenBank/DDBJ databases">
        <title>Parallel loss of symbiosis genes in relatives of nitrogen-fixing non-legume Parasponia.</title>
        <authorList>
            <person name="Van Velzen R."/>
            <person name="Holmer R."/>
            <person name="Bu F."/>
            <person name="Rutten L."/>
            <person name="Van Zeijl A."/>
            <person name="Liu W."/>
            <person name="Santuari L."/>
            <person name="Cao Q."/>
            <person name="Sharma T."/>
            <person name="Shen D."/>
            <person name="Roswanjaya Y."/>
            <person name="Wardhani T."/>
            <person name="Kalhor M.S."/>
            <person name="Jansen J."/>
            <person name="Van den Hoogen J."/>
            <person name="Gungor B."/>
            <person name="Hartog M."/>
            <person name="Hontelez J."/>
            <person name="Verver J."/>
            <person name="Yang W.-C."/>
            <person name="Schijlen E."/>
            <person name="Repin R."/>
            <person name="Schilthuizen M."/>
            <person name="Schranz E."/>
            <person name="Heidstra R."/>
            <person name="Miyata K."/>
            <person name="Fedorova E."/>
            <person name="Kohlen W."/>
            <person name="Bisseling T."/>
            <person name="Smit S."/>
            <person name="Geurts R."/>
        </authorList>
    </citation>
    <scope>NUCLEOTIDE SEQUENCE [LARGE SCALE GENOMIC DNA]</scope>
    <source>
        <strain evidence="4">cv. RG33-2</strain>
    </source>
</reference>
<name>A0A2P5BK73_TREOI</name>
<feature type="repeat" description="PPR" evidence="2">
    <location>
        <begin position="136"/>
        <end position="170"/>
    </location>
</feature>
<dbReference type="GO" id="GO:0009451">
    <property type="term" value="P:RNA modification"/>
    <property type="evidence" value="ECO:0007669"/>
    <property type="project" value="InterPro"/>
</dbReference>
<dbReference type="InterPro" id="IPR046960">
    <property type="entry name" value="PPR_At4g14850-like_plant"/>
</dbReference>
<sequence>MGHSIGLGLGEKGPAFALLWGSNIIAFSAEEIPCISAVVVALLSEVLFLEAPQSATLLKEMKDGIDVVRRKVQALTAKNFKVMDSLRKGDLSRACNLFDQMPLKNTITTNLIISGYVKQSDIYIARHLFDTMLQRTVVTWTILVGGYSHRNEFSEGFKVFAEMQRLGMQPDYVTFATLI</sequence>
<dbReference type="Gene3D" id="1.25.40.10">
    <property type="entry name" value="Tetratricopeptide repeat domain"/>
    <property type="match status" value="1"/>
</dbReference>
<dbReference type="STRING" id="63057.A0A2P5BK73"/>